<keyword evidence="3" id="KW-0274">FAD</keyword>
<comment type="caution">
    <text evidence="7">The sequence shown here is derived from an EMBL/GenBank/DDBJ whole genome shotgun (WGS) entry which is preliminary data.</text>
</comment>
<dbReference type="PANTHER" id="PTHR43557:SF2">
    <property type="entry name" value="RIESKE DOMAIN-CONTAINING PROTEIN-RELATED"/>
    <property type="match status" value="1"/>
</dbReference>
<protein>
    <submittedName>
        <fullName evidence="7">Ferredoxin reductase</fullName>
    </submittedName>
</protein>
<evidence type="ECO:0000259" key="6">
    <source>
        <dbReference type="Pfam" id="PF14759"/>
    </source>
</evidence>
<dbReference type="InterPro" id="IPR023753">
    <property type="entry name" value="FAD/NAD-binding_dom"/>
</dbReference>
<comment type="cofactor">
    <cofactor evidence="1">
        <name>FAD</name>
        <dbReference type="ChEBI" id="CHEBI:57692"/>
    </cofactor>
</comment>
<gene>
    <name evidence="7" type="ORF">FGL98_20520</name>
</gene>
<reference evidence="7 8" key="2">
    <citation type="submission" date="2019-08" db="EMBL/GenBank/DDBJ databases">
        <title>Jejuicoccus antrihumi gen. nov., sp. nov., a new member of the family Dermacoccaceae isolated from a cave.</title>
        <authorList>
            <person name="Schumann P."/>
            <person name="Kim I.S."/>
        </authorList>
    </citation>
    <scope>NUCLEOTIDE SEQUENCE [LARGE SCALE GENOMIC DNA]</scope>
    <source>
        <strain evidence="7 8">C5-26</strain>
    </source>
</reference>
<dbReference type="InterPro" id="IPR016156">
    <property type="entry name" value="FAD/NAD-linked_Rdtase_dimer_sf"/>
</dbReference>
<dbReference type="PANTHER" id="PTHR43557">
    <property type="entry name" value="APOPTOSIS-INDUCING FACTOR 1"/>
    <property type="match status" value="1"/>
</dbReference>
<organism evidence="7 8">
    <name type="scientific">Leekyejoonella antrihumi</name>
    <dbReference type="NCBI Taxonomy" id="1660198"/>
    <lineage>
        <taxon>Bacteria</taxon>
        <taxon>Bacillati</taxon>
        <taxon>Actinomycetota</taxon>
        <taxon>Actinomycetes</taxon>
        <taxon>Micrococcales</taxon>
        <taxon>Dermacoccaceae</taxon>
        <taxon>Leekyejoonella</taxon>
    </lineage>
</organism>
<dbReference type="EMBL" id="VCQV01000038">
    <property type="protein sequence ID" value="TWP33614.1"/>
    <property type="molecule type" value="Genomic_DNA"/>
</dbReference>
<dbReference type="RefSeq" id="WP_146319986.1">
    <property type="nucleotide sequence ID" value="NZ_VCQV01000038.1"/>
</dbReference>
<dbReference type="Proteomes" id="UP000320244">
    <property type="component" value="Unassembled WGS sequence"/>
</dbReference>
<dbReference type="SUPFAM" id="SSF51905">
    <property type="entry name" value="FAD/NAD(P)-binding domain"/>
    <property type="match status" value="1"/>
</dbReference>
<keyword evidence="4" id="KW-0560">Oxidoreductase</keyword>
<accession>A0A563DV87</accession>
<dbReference type="Pfam" id="PF14759">
    <property type="entry name" value="Reductase_C"/>
    <property type="match status" value="1"/>
</dbReference>
<evidence type="ECO:0000256" key="1">
    <source>
        <dbReference type="ARBA" id="ARBA00001974"/>
    </source>
</evidence>
<keyword evidence="2" id="KW-0285">Flavoprotein</keyword>
<dbReference type="Pfam" id="PF07992">
    <property type="entry name" value="Pyr_redox_2"/>
    <property type="match status" value="1"/>
</dbReference>
<evidence type="ECO:0000256" key="2">
    <source>
        <dbReference type="ARBA" id="ARBA00022630"/>
    </source>
</evidence>
<feature type="domain" description="FAD/NAD(P)-binding" evidence="5">
    <location>
        <begin position="7"/>
        <end position="303"/>
    </location>
</feature>
<keyword evidence="8" id="KW-1185">Reference proteome</keyword>
<dbReference type="InterPro" id="IPR028202">
    <property type="entry name" value="Reductase_C"/>
</dbReference>
<dbReference type="OrthoDB" id="1145at2"/>
<dbReference type="Gene3D" id="3.30.390.30">
    <property type="match status" value="1"/>
</dbReference>
<reference evidence="7 8" key="1">
    <citation type="submission" date="2019-05" db="EMBL/GenBank/DDBJ databases">
        <authorList>
            <person name="Lee S.D."/>
        </authorList>
    </citation>
    <scope>NUCLEOTIDE SEQUENCE [LARGE SCALE GENOMIC DNA]</scope>
    <source>
        <strain evidence="7 8">C5-26</strain>
    </source>
</reference>
<evidence type="ECO:0000256" key="4">
    <source>
        <dbReference type="ARBA" id="ARBA00023002"/>
    </source>
</evidence>
<evidence type="ECO:0000259" key="5">
    <source>
        <dbReference type="Pfam" id="PF07992"/>
    </source>
</evidence>
<dbReference type="InterPro" id="IPR036188">
    <property type="entry name" value="FAD/NAD-bd_sf"/>
</dbReference>
<feature type="domain" description="Reductase C-terminal" evidence="6">
    <location>
        <begin position="322"/>
        <end position="402"/>
    </location>
</feature>
<dbReference type="AlphaFoldDB" id="A0A563DV87"/>
<proteinExistence type="predicted"/>
<evidence type="ECO:0000313" key="8">
    <source>
        <dbReference type="Proteomes" id="UP000320244"/>
    </source>
</evidence>
<evidence type="ECO:0000256" key="3">
    <source>
        <dbReference type="ARBA" id="ARBA00022827"/>
    </source>
</evidence>
<dbReference type="PRINTS" id="PR00368">
    <property type="entry name" value="FADPNR"/>
</dbReference>
<dbReference type="GO" id="GO:0005737">
    <property type="term" value="C:cytoplasm"/>
    <property type="evidence" value="ECO:0007669"/>
    <property type="project" value="TreeGrafter"/>
</dbReference>
<dbReference type="SUPFAM" id="SSF55424">
    <property type="entry name" value="FAD/NAD-linked reductases, dimerisation (C-terminal) domain"/>
    <property type="match status" value="1"/>
</dbReference>
<sequence length="403" mass="42732">MATDRGCVVVGAGLAAANVVQTLREGGFSSPIVMVGEEIHRPYERPGLSKEYLQGSAEAGSLYVHEDGWYAEHDVQTRFGTLVKGLSTSDHEVTLAGGEALAYEHLVLATGASPRTLPIPGLDAPGVHTLRRLEDSTALKAVLTENARVVIIGAGWIGLEVAAAARKAGGRVTVLEQAQRPLQPVLGDRMADYFARLHRDQGVDLRTGVSVSEVVVSGGKATGVLVDGETVPADVVVVGVGAAPNVELARAAGLEVENGILTDEHLVTSDPAVLAVGDVAESHNTALGHRIRVEHWDNAIRQGQLAAKSILGKEDVYDWQPYFFTDQFDLGMEYVGHADASAEVVVRGDESTGEFIAFWLADGIVRAGMNVNIWDVNDDLRALIGRKVAADRLADESVALGDL</sequence>
<dbReference type="GO" id="GO:0016651">
    <property type="term" value="F:oxidoreductase activity, acting on NAD(P)H"/>
    <property type="evidence" value="ECO:0007669"/>
    <property type="project" value="TreeGrafter"/>
</dbReference>
<dbReference type="PRINTS" id="PR00411">
    <property type="entry name" value="PNDRDTASEI"/>
</dbReference>
<dbReference type="InterPro" id="IPR050446">
    <property type="entry name" value="FAD-oxidoreductase/Apoptosis"/>
</dbReference>
<name>A0A563DV87_9MICO</name>
<dbReference type="Gene3D" id="3.50.50.60">
    <property type="entry name" value="FAD/NAD(P)-binding domain"/>
    <property type="match status" value="2"/>
</dbReference>
<evidence type="ECO:0000313" key="7">
    <source>
        <dbReference type="EMBL" id="TWP33614.1"/>
    </source>
</evidence>